<dbReference type="InterPro" id="IPR052062">
    <property type="entry name" value="Murein_DD/LD_carboxypeptidase"/>
</dbReference>
<proteinExistence type="inferred from homology"/>
<feature type="domain" description="LysM" evidence="8">
    <location>
        <begin position="56"/>
        <end position="99"/>
    </location>
</feature>
<sequence length="326" mass="33428">MPQPVLPALRHILLTAALASGLAGAQGETSGTSAPQSPAVASAAAPVSGGPTYAALMVTVQPGDTAYALARRAGLSVEALLAINNLTSSDLRIGQVLRLRAVPPTHTVQPGETLYALARLYSIPVQTLLDLNTLTGDARLAVGQVLKLPAMVAAARTPAGSTVQAPLSPASTEAPQSAVSAVLPTPGPGAEVLPTDWRGTALAMLGTPYVLGGSNRNGLDCSGFVLQVFTPLGVKLPRVSADQARAGTPVDVNALQPGDLVFFDTVGAGQVTHVGIYLGDDQFVNANSYKGQVAVDRLLGDRYWAPRFVGARRVLGGVLAQQPRTP</sequence>
<name>A0ABV8XIM9_9DEIO</name>
<keyword evidence="4" id="KW-0677">Repeat</keyword>
<gene>
    <name evidence="10" type="ORF">ACFOZ9_00285</name>
</gene>
<dbReference type="SMART" id="SM00257">
    <property type="entry name" value="LysM"/>
    <property type="match status" value="2"/>
</dbReference>
<dbReference type="CDD" id="cd00118">
    <property type="entry name" value="LysM"/>
    <property type="match status" value="2"/>
</dbReference>
<dbReference type="Gene3D" id="3.10.350.10">
    <property type="entry name" value="LysM domain"/>
    <property type="match status" value="2"/>
</dbReference>
<feature type="domain" description="NlpC/P60" evidence="9">
    <location>
        <begin position="189"/>
        <end position="315"/>
    </location>
</feature>
<evidence type="ECO:0000259" key="9">
    <source>
        <dbReference type="PROSITE" id="PS51935"/>
    </source>
</evidence>
<organism evidence="10 11">
    <name type="scientific">Deinococcus navajonensis</name>
    <dbReference type="NCBI Taxonomy" id="309884"/>
    <lineage>
        <taxon>Bacteria</taxon>
        <taxon>Thermotogati</taxon>
        <taxon>Deinococcota</taxon>
        <taxon>Deinococci</taxon>
        <taxon>Deinococcales</taxon>
        <taxon>Deinococcaceae</taxon>
        <taxon>Deinococcus</taxon>
    </lineage>
</organism>
<protein>
    <submittedName>
        <fullName evidence="10">LysM peptidoglycan-binding domain-containing protein</fullName>
    </submittedName>
</protein>
<dbReference type="PROSITE" id="PS51935">
    <property type="entry name" value="NLPC_P60"/>
    <property type="match status" value="1"/>
</dbReference>
<evidence type="ECO:0000256" key="6">
    <source>
        <dbReference type="ARBA" id="ARBA00022807"/>
    </source>
</evidence>
<comment type="similarity">
    <text evidence="1">Belongs to the peptidase C40 family.</text>
</comment>
<dbReference type="PROSITE" id="PS51782">
    <property type="entry name" value="LYSM"/>
    <property type="match status" value="2"/>
</dbReference>
<evidence type="ECO:0000313" key="11">
    <source>
        <dbReference type="Proteomes" id="UP001595998"/>
    </source>
</evidence>
<dbReference type="SUPFAM" id="SSF54001">
    <property type="entry name" value="Cysteine proteinases"/>
    <property type="match status" value="1"/>
</dbReference>
<dbReference type="InterPro" id="IPR038765">
    <property type="entry name" value="Papain-like_cys_pep_sf"/>
</dbReference>
<dbReference type="Pfam" id="PF00877">
    <property type="entry name" value="NLPC_P60"/>
    <property type="match status" value="1"/>
</dbReference>
<keyword evidence="6" id="KW-0788">Thiol protease</keyword>
<dbReference type="EMBL" id="JBHSEH010000001">
    <property type="protein sequence ID" value="MFC4424628.1"/>
    <property type="molecule type" value="Genomic_DNA"/>
</dbReference>
<evidence type="ECO:0000256" key="3">
    <source>
        <dbReference type="ARBA" id="ARBA00022729"/>
    </source>
</evidence>
<accession>A0ABV8XIM9</accession>
<dbReference type="SUPFAM" id="SSF54106">
    <property type="entry name" value="LysM domain"/>
    <property type="match status" value="2"/>
</dbReference>
<feature type="chain" id="PRO_5045966898" evidence="7">
    <location>
        <begin position="26"/>
        <end position="326"/>
    </location>
</feature>
<keyword evidence="5" id="KW-0378">Hydrolase</keyword>
<dbReference type="Proteomes" id="UP001595998">
    <property type="component" value="Unassembled WGS sequence"/>
</dbReference>
<evidence type="ECO:0000256" key="5">
    <source>
        <dbReference type="ARBA" id="ARBA00022801"/>
    </source>
</evidence>
<keyword evidence="11" id="KW-1185">Reference proteome</keyword>
<dbReference type="InterPro" id="IPR000064">
    <property type="entry name" value="NLP_P60_dom"/>
</dbReference>
<comment type="caution">
    <text evidence="10">The sequence shown here is derived from an EMBL/GenBank/DDBJ whole genome shotgun (WGS) entry which is preliminary data.</text>
</comment>
<evidence type="ECO:0000256" key="1">
    <source>
        <dbReference type="ARBA" id="ARBA00007074"/>
    </source>
</evidence>
<dbReference type="PANTHER" id="PTHR47360">
    <property type="entry name" value="MUREIN DD-ENDOPEPTIDASE MEPS/MUREIN LD-CARBOXYPEPTIDASE"/>
    <property type="match status" value="1"/>
</dbReference>
<evidence type="ECO:0000259" key="8">
    <source>
        <dbReference type="PROSITE" id="PS51782"/>
    </source>
</evidence>
<dbReference type="Gene3D" id="3.90.1720.10">
    <property type="entry name" value="endopeptidase domain like (from Nostoc punctiforme)"/>
    <property type="match status" value="1"/>
</dbReference>
<feature type="signal peptide" evidence="7">
    <location>
        <begin position="1"/>
        <end position="25"/>
    </location>
</feature>
<keyword evidence="2" id="KW-0645">Protease</keyword>
<dbReference type="PANTHER" id="PTHR47360:SF1">
    <property type="entry name" value="ENDOPEPTIDASE NLPC-RELATED"/>
    <property type="match status" value="1"/>
</dbReference>
<dbReference type="InterPro" id="IPR036779">
    <property type="entry name" value="LysM_dom_sf"/>
</dbReference>
<dbReference type="InterPro" id="IPR018392">
    <property type="entry name" value="LysM"/>
</dbReference>
<evidence type="ECO:0000256" key="2">
    <source>
        <dbReference type="ARBA" id="ARBA00022670"/>
    </source>
</evidence>
<evidence type="ECO:0000256" key="7">
    <source>
        <dbReference type="SAM" id="SignalP"/>
    </source>
</evidence>
<dbReference type="Pfam" id="PF01476">
    <property type="entry name" value="LysM"/>
    <property type="match status" value="2"/>
</dbReference>
<evidence type="ECO:0000313" key="10">
    <source>
        <dbReference type="EMBL" id="MFC4424628.1"/>
    </source>
</evidence>
<dbReference type="RefSeq" id="WP_380034826.1">
    <property type="nucleotide sequence ID" value="NZ_JBHSEH010000001.1"/>
</dbReference>
<keyword evidence="3 7" id="KW-0732">Signal</keyword>
<feature type="domain" description="LysM" evidence="8">
    <location>
        <begin position="104"/>
        <end position="148"/>
    </location>
</feature>
<evidence type="ECO:0000256" key="4">
    <source>
        <dbReference type="ARBA" id="ARBA00022737"/>
    </source>
</evidence>
<reference evidence="11" key="1">
    <citation type="journal article" date="2019" name="Int. J. Syst. Evol. Microbiol.">
        <title>The Global Catalogue of Microorganisms (GCM) 10K type strain sequencing project: providing services to taxonomists for standard genome sequencing and annotation.</title>
        <authorList>
            <consortium name="The Broad Institute Genomics Platform"/>
            <consortium name="The Broad Institute Genome Sequencing Center for Infectious Disease"/>
            <person name="Wu L."/>
            <person name="Ma J."/>
        </authorList>
    </citation>
    <scope>NUCLEOTIDE SEQUENCE [LARGE SCALE GENOMIC DNA]</scope>
    <source>
        <strain evidence="11">CCUG 56029</strain>
    </source>
</reference>